<sequence length="91" mass="9720">MTAIEQLSVYIFQVSGVVKSVITPVAASASTEDCLQASEGHFSFMTTPVNSQSGCVAQDQQPGTGKTHHFRGSASYIARDQQAVTREISLQ</sequence>
<evidence type="ECO:0000313" key="2">
    <source>
        <dbReference type="Proteomes" id="UP000503144"/>
    </source>
</evidence>
<reference evidence="1 2" key="2">
    <citation type="submission" date="2020-09" db="EMBL/GenBank/DDBJ databases">
        <authorList>
            <person name="Kittiwongwattana C."/>
        </authorList>
    </citation>
    <scope>NUCLEOTIDE SEQUENCE [LARGE SCALE GENOMIC DNA]</scope>
    <source>
        <strain evidence="1 2">1303</strain>
    </source>
</reference>
<keyword evidence="2" id="KW-1185">Reference proteome</keyword>
<gene>
    <name evidence="1" type="ORF">HF324_21285</name>
</gene>
<evidence type="ECO:0000313" key="1">
    <source>
        <dbReference type="EMBL" id="QJB40253.1"/>
    </source>
</evidence>
<reference evidence="2" key="1">
    <citation type="submission" date="2020-04" db="EMBL/GenBank/DDBJ databases">
        <authorList>
            <person name="Kittiwongwattana C."/>
        </authorList>
    </citation>
    <scope>NUCLEOTIDE SEQUENCE [LARGE SCALE GENOMIC DNA]</scope>
    <source>
        <strain evidence="2">1303</strain>
    </source>
</reference>
<organism evidence="1 2">
    <name type="scientific">Chitinophaga oryzae</name>
    <dbReference type="NCBI Taxonomy" id="2725414"/>
    <lineage>
        <taxon>Bacteria</taxon>
        <taxon>Pseudomonadati</taxon>
        <taxon>Bacteroidota</taxon>
        <taxon>Chitinophagia</taxon>
        <taxon>Chitinophagales</taxon>
        <taxon>Chitinophagaceae</taxon>
        <taxon>Chitinophaga</taxon>
    </lineage>
</organism>
<dbReference type="RefSeq" id="WP_168861521.1">
    <property type="nucleotide sequence ID" value="NZ_CP051204.2"/>
</dbReference>
<proteinExistence type="predicted"/>
<name>A0ABX6LK72_9BACT</name>
<protein>
    <submittedName>
        <fullName evidence="1">Uncharacterized protein</fullName>
    </submittedName>
</protein>
<dbReference type="Proteomes" id="UP000503144">
    <property type="component" value="Chromosome"/>
</dbReference>
<accession>A0ABX6LK72</accession>
<dbReference type="EMBL" id="CP051204">
    <property type="protein sequence ID" value="QJB40253.1"/>
    <property type="molecule type" value="Genomic_DNA"/>
</dbReference>